<accession>A0AAE0F0B3</accession>
<feature type="non-terminal residue" evidence="6">
    <location>
        <position position="1"/>
    </location>
</feature>
<evidence type="ECO:0000256" key="4">
    <source>
        <dbReference type="ARBA" id="ARBA00023136"/>
    </source>
</evidence>
<organism evidence="6 7">
    <name type="scientific">Cymbomonas tetramitiformis</name>
    <dbReference type="NCBI Taxonomy" id="36881"/>
    <lineage>
        <taxon>Eukaryota</taxon>
        <taxon>Viridiplantae</taxon>
        <taxon>Chlorophyta</taxon>
        <taxon>Pyramimonadophyceae</taxon>
        <taxon>Pyramimonadales</taxon>
        <taxon>Pyramimonadaceae</taxon>
        <taxon>Cymbomonas</taxon>
    </lineage>
</organism>
<keyword evidence="4 5" id="KW-0472">Membrane</keyword>
<reference evidence="6 7" key="1">
    <citation type="journal article" date="2015" name="Genome Biol. Evol.">
        <title>Comparative Genomics of a Bacterivorous Green Alga Reveals Evolutionary Causalities and Consequences of Phago-Mixotrophic Mode of Nutrition.</title>
        <authorList>
            <person name="Burns J.A."/>
            <person name="Paasch A."/>
            <person name="Narechania A."/>
            <person name="Kim E."/>
        </authorList>
    </citation>
    <scope>NUCLEOTIDE SEQUENCE [LARGE SCALE GENOMIC DNA]</scope>
    <source>
        <strain evidence="6 7">PLY_AMNH</strain>
    </source>
</reference>
<feature type="transmembrane region" description="Helical" evidence="5">
    <location>
        <begin position="143"/>
        <end position="165"/>
    </location>
</feature>
<dbReference type="AlphaFoldDB" id="A0AAE0F0B3"/>
<name>A0AAE0F0B3_9CHLO</name>
<dbReference type="EMBL" id="LGRX02029458">
    <property type="protein sequence ID" value="KAK3246804.1"/>
    <property type="molecule type" value="Genomic_DNA"/>
</dbReference>
<gene>
    <name evidence="6" type="ORF">CYMTET_43669</name>
</gene>
<dbReference type="GO" id="GO:0016020">
    <property type="term" value="C:membrane"/>
    <property type="evidence" value="ECO:0007669"/>
    <property type="project" value="UniProtKB-SubCell"/>
</dbReference>
<dbReference type="Gene3D" id="1.20.1250.20">
    <property type="entry name" value="MFS general substrate transporter like domains"/>
    <property type="match status" value="2"/>
</dbReference>
<keyword evidence="3 5" id="KW-1133">Transmembrane helix</keyword>
<evidence type="ECO:0000256" key="2">
    <source>
        <dbReference type="ARBA" id="ARBA00022692"/>
    </source>
</evidence>
<evidence type="ECO:0000256" key="5">
    <source>
        <dbReference type="SAM" id="Phobius"/>
    </source>
</evidence>
<evidence type="ECO:0000256" key="3">
    <source>
        <dbReference type="ARBA" id="ARBA00022989"/>
    </source>
</evidence>
<dbReference type="GO" id="GO:0022857">
    <property type="term" value="F:transmembrane transporter activity"/>
    <property type="evidence" value="ECO:0007669"/>
    <property type="project" value="InterPro"/>
</dbReference>
<dbReference type="Proteomes" id="UP001190700">
    <property type="component" value="Unassembled WGS sequence"/>
</dbReference>
<dbReference type="InterPro" id="IPR036259">
    <property type="entry name" value="MFS_trans_sf"/>
</dbReference>
<feature type="transmembrane region" description="Helical" evidence="5">
    <location>
        <begin position="111"/>
        <end position="131"/>
    </location>
</feature>
<sequence length="236" mass="25286">GFSIFYCGINAGAALAPLVAGALRARFGFHVAFMMAAFGMLLAPVVYTVAHRMHQLQPTSPDYIVVDGAKSKAHQPPDAESALNGSVDSLRGTIGGCNGERALRACEGCGSINPLLVIGFTPLIALLWQYLGKHWMKEGAGVSLIKMTIGPLLLGAGYLVLAMACSTESGDEKINPSTLACGVCGCLNSWRALPLSRWPFLCHSDRAEQFDRRHDGLVAFSILLWELSSGIYQQFL</sequence>
<dbReference type="SUPFAM" id="SSF103473">
    <property type="entry name" value="MFS general substrate transporter"/>
    <property type="match status" value="1"/>
</dbReference>
<evidence type="ECO:0000256" key="1">
    <source>
        <dbReference type="ARBA" id="ARBA00004141"/>
    </source>
</evidence>
<keyword evidence="2 5" id="KW-0812">Transmembrane</keyword>
<proteinExistence type="predicted"/>
<evidence type="ECO:0000313" key="7">
    <source>
        <dbReference type="Proteomes" id="UP001190700"/>
    </source>
</evidence>
<keyword evidence="7" id="KW-1185">Reference proteome</keyword>
<evidence type="ECO:0000313" key="6">
    <source>
        <dbReference type="EMBL" id="KAK3246804.1"/>
    </source>
</evidence>
<protein>
    <submittedName>
        <fullName evidence="6">Uncharacterized protein</fullName>
    </submittedName>
</protein>
<comment type="caution">
    <text evidence="6">The sequence shown here is derived from an EMBL/GenBank/DDBJ whole genome shotgun (WGS) entry which is preliminary data.</text>
</comment>
<dbReference type="Pfam" id="PF00854">
    <property type="entry name" value="PTR2"/>
    <property type="match status" value="1"/>
</dbReference>
<comment type="subcellular location">
    <subcellularLocation>
        <location evidence="1">Membrane</location>
        <topology evidence="1">Multi-pass membrane protein</topology>
    </subcellularLocation>
</comment>
<feature type="transmembrane region" description="Helical" evidence="5">
    <location>
        <begin position="27"/>
        <end position="50"/>
    </location>
</feature>
<dbReference type="InterPro" id="IPR000109">
    <property type="entry name" value="POT_fam"/>
</dbReference>